<evidence type="ECO:0000256" key="5">
    <source>
        <dbReference type="ARBA" id="ARBA00022842"/>
    </source>
</evidence>
<keyword evidence="9" id="KW-0233">DNA recombination</keyword>
<dbReference type="GO" id="GO:0046872">
    <property type="term" value="F:metal ion binding"/>
    <property type="evidence" value="ECO:0007669"/>
    <property type="project" value="UniProtKB-KW"/>
</dbReference>
<proteinExistence type="predicted"/>
<dbReference type="PROSITE" id="PS50994">
    <property type="entry name" value="INTEGRASE"/>
    <property type="match status" value="1"/>
</dbReference>
<feature type="region of interest" description="Disordered" evidence="10">
    <location>
        <begin position="1"/>
        <end position="27"/>
    </location>
</feature>
<evidence type="ECO:0000256" key="8">
    <source>
        <dbReference type="ARBA" id="ARBA00022932"/>
    </source>
</evidence>
<evidence type="ECO:0000256" key="7">
    <source>
        <dbReference type="ARBA" id="ARBA00022918"/>
    </source>
</evidence>
<keyword evidence="8" id="KW-0808">Transferase</keyword>
<evidence type="ECO:0000256" key="9">
    <source>
        <dbReference type="ARBA" id="ARBA00023172"/>
    </source>
</evidence>
<keyword evidence="4" id="KW-0378">Hydrolase</keyword>
<dbReference type="InterPro" id="IPR001584">
    <property type="entry name" value="Integrase_cat-core"/>
</dbReference>
<comment type="caution">
    <text evidence="12">The sequence shown here is derived from an EMBL/GenBank/DDBJ whole genome shotgun (WGS) entry which is preliminary data.</text>
</comment>
<evidence type="ECO:0000256" key="2">
    <source>
        <dbReference type="ARBA" id="ARBA00022723"/>
    </source>
</evidence>
<dbReference type="InterPro" id="IPR036397">
    <property type="entry name" value="RNaseH_sf"/>
</dbReference>
<dbReference type="PANTHER" id="PTHR42648:SF11">
    <property type="entry name" value="TRANSPOSON TY4-P GAG-POL POLYPROTEIN"/>
    <property type="match status" value="1"/>
</dbReference>
<dbReference type="GO" id="GO:0006310">
    <property type="term" value="P:DNA recombination"/>
    <property type="evidence" value="ECO:0007669"/>
    <property type="project" value="UniProtKB-KW"/>
</dbReference>
<dbReference type="InterPro" id="IPR039537">
    <property type="entry name" value="Retrotran_Ty1/copia-like"/>
</dbReference>
<accession>A0A9W6YLG6</accession>
<name>A0A9W6YLG6_9STRA</name>
<evidence type="ECO:0000256" key="3">
    <source>
        <dbReference type="ARBA" id="ARBA00022759"/>
    </source>
</evidence>
<gene>
    <name evidence="12" type="ORF">Pfra01_002834400</name>
</gene>
<dbReference type="InterPro" id="IPR012337">
    <property type="entry name" value="RNaseH-like_sf"/>
</dbReference>
<dbReference type="OrthoDB" id="126193at2759"/>
<reference evidence="12" key="1">
    <citation type="submission" date="2023-04" db="EMBL/GenBank/DDBJ databases">
        <title>Phytophthora fragariaefolia NBRC 109709.</title>
        <authorList>
            <person name="Ichikawa N."/>
            <person name="Sato H."/>
            <person name="Tonouchi N."/>
        </authorList>
    </citation>
    <scope>NUCLEOTIDE SEQUENCE</scope>
    <source>
        <strain evidence="12">NBRC 109709</strain>
    </source>
</reference>
<keyword evidence="13" id="KW-1185">Reference proteome</keyword>
<evidence type="ECO:0000256" key="1">
    <source>
        <dbReference type="ARBA" id="ARBA00022722"/>
    </source>
</evidence>
<evidence type="ECO:0000313" key="13">
    <source>
        <dbReference type="Proteomes" id="UP001165121"/>
    </source>
</evidence>
<dbReference type="AlphaFoldDB" id="A0A9W6YLG6"/>
<evidence type="ECO:0000256" key="10">
    <source>
        <dbReference type="SAM" id="MobiDB-lite"/>
    </source>
</evidence>
<feature type="compositionally biased region" description="Acidic residues" evidence="10">
    <location>
        <begin position="1"/>
        <end position="11"/>
    </location>
</feature>
<dbReference type="GO" id="GO:0003964">
    <property type="term" value="F:RNA-directed DNA polymerase activity"/>
    <property type="evidence" value="ECO:0007669"/>
    <property type="project" value="UniProtKB-KW"/>
</dbReference>
<keyword evidence="3" id="KW-0255">Endonuclease</keyword>
<organism evidence="12 13">
    <name type="scientific">Phytophthora fragariaefolia</name>
    <dbReference type="NCBI Taxonomy" id="1490495"/>
    <lineage>
        <taxon>Eukaryota</taxon>
        <taxon>Sar</taxon>
        <taxon>Stramenopiles</taxon>
        <taxon>Oomycota</taxon>
        <taxon>Peronosporomycetes</taxon>
        <taxon>Peronosporales</taxon>
        <taxon>Peronosporaceae</taxon>
        <taxon>Phytophthora</taxon>
    </lineage>
</organism>
<dbReference type="Gene3D" id="3.30.420.10">
    <property type="entry name" value="Ribonuclease H-like superfamily/Ribonuclease H"/>
    <property type="match status" value="1"/>
</dbReference>
<keyword evidence="8" id="KW-0548">Nucleotidyltransferase</keyword>
<evidence type="ECO:0000313" key="12">
    <source>
        <dbReference type="EMBL" id="GMF67065.1"/>
    </source>
</evidence>
<keyword evidence="7" id="KW-0695">RNA-directed DNA polymerase</keyword>
<feature type="domain" description="Integrase catalytic" evidence="11">
    <location>
        <begin position="229"/>
        <end position="388"/>
    </location>
</feature>
<dbReference type="PANTHER" id="PTHR42648">
    <property type="entry name" value="TRANSPOSASE, PUTATIVE-RELATED"/>
    <property type="match status" value="1"/>
</dbReference>
<dbReference type="GO" id="GO:0015074">
    <property type="term" value="P:DNA integration"/>
    <property type="evidence" value="ECO:0007669"/>
    <property type="project" value="UniProtKB-KW"/>
</dbReference>
<dbReference type="EMBL" id="BSXT01008789">
    <property type="protein sequence ID" value="GMF67065.1"/>
    <property type="molecule type" value="Genomic_DNA"/>
</dbReference>
<keyword evidence="5" id="KW-0460">Magnesium</keyword>
<keyword evidence="1" id="KW-0540">Nuclease</keyword>
<protein>
    <submittedName>
        <fullName evidence="12">Unnamed protein product</fullName>
    </submittedName>
</protein>
<sequence>MSDDDDVDNFDPTEVQSLAGKVSKASGKNEAGSKAIEETVRPYSGCGYSLTANVSLFVSKKVSQEFKFTFGEGSKLSNTHIVSVKLYLLGPDGIQSFYFDNMTLSVRGGYKFVMWKQKLAFVAIAVNVAYYIQARTLRERQIYCSAVKAKPTRPLRVLGYTQIKAAFMEWHVKLGHLHREKLIEVMSGNLTPGLPSFSRVALTKLPFFYHMCTEMKMRRMSYRNMVGTRDTQPISTIHMDTNGPMKTLGVYGAVGSIRYFLSIINDQTSWRWTYVLRKKTEVHTKVKELFAQLEREGKFTIRRIRSDGGTEFVNMALKSFYTQNGINFQTSNAYSPEENGAAERNHQPKMGKVRCALRDAEITANWWPEALKYMAYVQNCTPMSRLVV</sequence>
<dbReference type="GO" id="GO:0003887">
    <property type="term" value="F:DNA-directed DNA polymerase activity"/>
    <property type="evidence" value="ECO:0007669"/>
    <property type="project" value="UniProtKB-KW"/>
</dbReference>
<dbReference type="SUPFAM" id="SSF53098">
    <property type="entry name" value="Ribonuclease H-like"/>
    <property type="match status" value="1"/>
</dbReference>
<keyword evidence="2" id="KW-0479">Metal-binding</keyword>
<dbReference type="GO" id="GO:0003676">
    <property type="term" value="F:nucleic acid binding"/>
    <property type="evidence" value="ECO:0007669"/>
    <property type="project" value="InterPro"/>
</dbReference>
<evidence type="ECO:0000256" key="4">
    <source>
        <dbReference type="ARBA" id="ARBA00022801"/>
    </source>
</evidence>
<keyword evidence="8" id="KW-0239">DNA-directed DNA polymerase</keyword>
<dbReference type="GO" id="GO:0004519">
    <property type="term" value="F:endonuclease activity"/>
    <property type="evidence" value="ECO:0007669"/>
    <property type="project" value="UniProtKB-KW"/>
</dbReference>
<keyword evidence="6" id="KW-0229">DNA integration</keyword>
<evidence type="ECO:0000259" key="11">
    <source>
        <dbReference type="PROSITE" id="PS50994"/>
    </source>
</evidence>
<dbReference type="GO" id="GO:0016787">
    <property type="term" value="F:hydrolase activity"/>
    <property type="evidence" value="ECO:0007669"/>
    <property type="project" value="UniProtKB-KW"/>
</dbReference>
<evidence type="ECO:0000256" key="6">
    <source>
        <dbReference type="ARBA" id="ARBA00022908"/>
    </source>
</evidence>
<dbReference type="Proteomes" id="UP001165121">
    <property type="component" value="Unassembled WGS sequence"/>
</dbReference>